<dbReference type="PANTHER" id="PTHR43235:SF1">
    <property type="entry name" value="GLUTAMINE AMIDOTRANSFERASE PB2B2.05-RELATED"/>
    <property type="match status" value="1"/>
</dbReference>
<organism evidence="1 2">
    <name type="scientific">Gemella haemolysans ATCC 10379</name>
    <dbReference type="NCBI Taxonomy" id="546270"/>
    <lineage>
        <taxon>Bacteria</taxon>
        <taxon>Bacillati</taxon>
        <taxon>Bacillota</taxon>
        <taxon>Bacilli</taxon>
        <taxon>Bacillales</taxon>
        <taxon>Gemellaceae</taxon>
        <taxon>Gemella</taxon>
    </lineage>
</organism>
<reference evidence="1" key="1">
    <citation type="submission" date="2009-01" db="EMBL/GenBank/DDBJ databases">
        <authorList>
            <person name="Fulton L."/>
            <person name="Clifton S."/>
            <person name="Chinwalla A.T."/>
            <person name="Mitreva M."/>
            <person name="Sodergren E."/>
            <person name="Weinstock G."/>
            <person name="Clifton S."/>
            <person name="Dooling D.J."/>
            <person name="Fulton B."/>
            <person name="Minx P."/>
            <person name="Pepin K.H."/>
            <person name="Johnson M."/>
            <person name="Bhonagiri V."/>
            <person name="Nash W.E."/>
            <person name="Mardis E.R."/>
            <person name="Wilson R.K."/>
        </authorList>
    </citation>
    <scope>NUCLEOTIDE SEQUENCE [LARGE SCALE GENOMIC DNA]</scope>
    <source>
        <strain evidence="1">ATCC 10379</strain>
    </source>
</reference>
<dbReference type="CDD" id="cd01745">
    <property type="entry name" value="GATase1_2"/>
    <property type="match status" value="1"/>
</dbReference>
<dbReference type="RefSeq" id="WP_003145235.1">
    <property type="nucleotide sequence ID" value="NZ_ACDZ02000014.1"/>
</dbReference>
<dbReference type="InterPro" id="IPR011697">
    <property type="entry name" value="Peptidase_C26"/>
</dbReference>
<dbReference type="GO" id="GO:0006598">
    <property type="term" value="P:polyamine catabolic process"/>
    <property type="evidence" value="ECO:0007669"/>
    <property type="project" value="TreeGrafter"/>
</dbReference>
<gene>
    <name evidence="1" type="ORF">GEMHA0001_0700</name>
</gene>
<comment type="caution">
    <text evidence="1">The sequence shown here is derived from an EMBL/GenBank/DDBJ whole genome shotgun (WGS) entry which is preliminary data.</text>
</comment>
<dbReference type="GO" id="GO:0005829">
    <property type="term" value="C:cytosol"/>
    <property type="evidence" value="ECO:0007669"/>
    <property type="project" value="TreeGrafter"/>
</dbReference>
<dbReference type="PROSITE" id="PS51273">
    <property type="entry name" value="GATASE_TYPE_1"/>
    <property type="match status" value="1"/>
</dbReference>
<dbReference type="GeneID" id="93288810"/>
<accession>C5NZ10</accession>
<keyword evidence="2" id="KW-1185">Reference proteome</keyword>
<sequence length="220" mass="24782">MKIIAISTRSVDYKSDAGIAKRRLYINGYFSEIAEKAGFILFPVCSDNGLEEIAAMCSGLIIAGRDRDINPKYYGEKPLEGLEYPDDPYEDELDFKLIELFEKINKPILGICSGLQSLNIYHGGTLKQHIDEHSSKEQLIRHTINIEDNSFVHSLYGNKTEVNSIHHQAIKDVAEGFKVTAVANDGTIEAIEKGNLIGLQWHPEVDYEVDTFKKFLDLCE</sequence>
<reference evidence="1" key="2">
    <citation type="submission" date="2009-06" db="EMBL/GenBank/DDBJ databases">
        <authorList>
            <person name="Sebastian Y."/>
            <person name="Madupu R."/>
            <person name="Durkin A.S."/>
            <person name="Torralba M."/>
            <person name="Methe B."/>
            <person name="Sutton G.G."/>
            <person name="Strausberg R.L."/>
            <person name="Nelson K.E."/>
        </authorList>
    </citation>
    <scope>NUCLEOTIDE SEQUENCE [LARGE SCALE GENOMIC DNA]</scope>
    <source>
        <strain evidence="1">ATCC 10379</strain>
    </source>
</reference>
<dbReference type="EMBL" id="ACDZ02000014">
    <property type="protein sequence ID" value="EER67832.1"/>
    <property type="molecule type" value="Genomic_DNA"/>
</dbReference>
<dbReference type="Gene3D" id="3.40.50.880">
    <property type="match status" value="1"/>
</dbReference>
<proteinExistence type="predicted"/>
<dbReference type="GO" id="GO:0033969">
    <property type="term" value="F:gamma-glutamyl-gamma-aminobutyrate hydrolase activity"/>
    <property type="evidence" value="ECO:0007669"/>
    <property type="project" value="TreeGrafter"/>
</dbReference>
<dbReference type="OrthoDB" id="9813383at2"/>
<evidence type="ECO:0000313" key="1">
    <source>
        <dbReference type="EMBL" id="EER67832.1"/>
    </source>
</evidence>
<dbReference type="Pfam" id="PF07722">
    <property type="entry name" value="Peptidase_C26"/>
    <property type="match status" value="1"/>
</dbReference>
<dbReference type="AlphaFoldDB" id="C5NZ10"/>
<dbReference type="eggNOG" id="COG2071">
    <property type="taxonomic scope" value="Bacteria"/>
</dbReference>
<name>C5NZ10_9BACL</name>
<evidence type="ECO:0000313" key="2">
    <source>
        <dbReference type="Proteomes" id="UP000006004"/>
    </source>
</evidence>
<dbReference type="InterPro" id="IPR044668">
    <property type="entry name" value="PuuD-like"/>
</dbReference>
<dbReference type="Proteomes" id="UP000006004">
    <property type="component" value="Unassembled WGS sequence"/>
</dbReference>
<dbReference type="SUPFAM" id="SSF52317">
    <property type="entry name" value="Class I glutamine amidotransferase-like"/>
    <property type="match status" value="1"/>
</dbReference>
<protein>
    <submittedName>
        <fullName evidence="1">Peptidase C26</fullName>
    </submittedName>
</protein>
<dbReference type="InterPro" id="IPR029062">
    <property type="entry name" value="Class_I_gatase-like"/>
</dbReference>
<dbReference type="PANTHER" id="PTHR43235">
    <property type="entry name" value="GLUTAMINE AMIDOTRANSFERASE PB2B2.05-RELATED"/>
    <property type="match status" value="1"/>
</dbReference>